<dbReference type="AlphaFoldDB" id="A0A917LWW8"/>
<protein>
    <recommendedName>
        <fullName evidence="3">Tissue inhibitor of metalloproteinase</fullName>
    </recommendedName>
</protein>
<proteinExistence type="predicted"/>
<evidence type="ECO:0008006" key="3">
    <source>
        <dbReference type="Google" id="ProtNLM"/>
    </source>
</evidence>
<dbReference type="RefSeq" id="WP_188467164.1">
    <property type="nucleotide sequence ID" value="NZ_BMFQ01000010.1"/>
</dbReference>
<dbReference type="Gene3D" id="2.40.50.120">
    <property type="match status" value="1"/>
</dbReference>
<dbReference type="SUPFAM" id="SSF50242">
    <property type="entry name" value="TIMP-like"/>
    <property type="match status" value="1"/>
</dbReference>
<dbReference type="Proteomes" id="UP000625976">
    <property type="component" value="Unassembled WGS sequence"/>
</dbReference>
<comment type="caution">
    <text evidence="1">The sequence shown here is derived from an EMBL/GenBank/DDBJ whole genome shotgun (WGS) entry which is preliminary data.</text>
</comment>
<keyword evidence="2" id="KW-1185">Reference proteome</keyword>
<accession>A0A917LWW8</accession>
<reference evidence="1" key="1">
    <citation type="journal article" date="2014" name="Int. J. Syst. Evol. Microbiol.">
        <title>Complete genome sequence of Corynebacterium casei LMG S-19264T (=DSM 44701T), isolated from a smear-ripened cheese.</title>
        <authorList>
            <consortium name="US DOE Joint Genome Institute (JGI-PGF)"/>
            <person name="Walter F."/>
            <person name="Albersmeier A."/>
            <person name="Kalinowski J."/>
            <person name="Ruckert C."/>
        </authorList>
    </citation>
    <scope>NUCLEOTIDE SEQUENCE</scope>
    <source>
        <strain evidence="1">CGMCC 1.12751</strain>
    </source>
</reference>
<gene>
    <name evidence="1" type="ORF">GCM10010976_34270</name>
</gene>
<dbReference type="InterPro" id="IPR008993">
    <property type="entry name" value="TIMP-like_OB-fold"/>
</dbReference>
<reference evidence="1" key="2">
    <citation type="submission" date="2020-09" db="EMBL/GenBank/DDBJ databases">
        <authorList>
            <person name="Sun Q."/>
            <person name="Zhou Y."/>
        </authorList>
    </citation>
    <scope>NUCLEOTIDE SEQUENCE</scope>
    <source>
        <strain evidence="1">CGMCC 1.12751</strain>
    </source>
</reference>
<sequence length="168" mass="19331">MKKPIILTIFLLIFSATKVYSCSCEKSSIKYGFEHSDLIFTGTVVEINKKKAYDSIPSSTEKGKYYVQEINRIEFVFKITELIKGKEKSDFITIVTSGGGADCGNYFDLNSEHLIYSYKTDLQVNTFDENNKVEPYFSTDLCTQTKKLNQTKKSEINKLKRLNKQNRK</sequence>
<evidence type="ECO:0000313" key="2">
    <source>
        <dbReference type="Proteomes" id="UP000625976"/>
    </source>
</evidence>
<name>A0A917LWW8_9FLAO</name>
<organism evidence="1 2">
    <name type="scientific">Bizionia arctica</name>
    <dbReference type="NCBI Taxonomy" id="1495645"/>
    <lineage>
        <taxon>Bacteria</taxon>
        <taxon>Pseudomonadati</taxon>
        <taxon>Bacteroidota</taxon>
        <taxon>Flavobacteriia</taxon>
        <taxon>Flavobacteriales</taxon>
        <taxon>Flavobacteriaceae</taxon>
        <taxon>Bizionia</taxon>
    </lineage>
</organism>
<dbReference type="EMBL" id="BMFQ01000010">
    <property type="protein sequence ID" value="GGG60687.1"/>
    <property type="molecule type" value="Genomic_DNA"/>
</dbReference>
<evidence type="ECO:0000313" key="1">
    <source>
        <dbReference type="EMBL" id="GGG60687.1"/>
    </source>
</evidence>